<accession>A0ABD2BJ28</accession>
<evidence type="ECO:0000313" key="1">
    <source>
        <dbReference type="EMBL" id="KAL2732778.1"/>
    </source>
</evidence>
<organism evidence="1 2">
    <name type="scientific">Vespula maculifrons</name>
    <name type="common">Eastern yellow jacket</name>
    <name type="synonym">Wasp</name>
    <dbReference type="NCBI Taxonomy" id="7453"/>
    <lineage>
        <taxon>Eukaryota</taxon>
        <taxon>Metazoa</taxon>
        <taxon>Ecdysozoa</taxon>
        <taxon>Arthropoda</taxon>
        <taxon>Hexapoda</taxon>
        <taxon>Insecta</taxon>
        <taxon>Pterygota</taxon>
        <taxon>Neoptera</taxon>
        <taxon>Endopterygota</taxon>
        <taxon>Hymenoptera</taxon>
        <taxon>Apocrita</taxon>
        <taxon>Aculeata</taxon>
        <taxon>Vespoidea</taxon>
        <taxon>Vespidae</taxon>
        <taxon>Vespinae</taxon>
        <taxon>Vespula</taxon>
    </lineage>
</organism>
<dbReference type="Proteomes" id="UP001607303">
    <property type="component" value="Unassembled WGS sequence"/>
</dbReference>
<evidence type="ECO:0000313" key="2">
    <source>
        <dbReference type="Proteomes" id="UP001607303"/>
    </source>
</evidence>
<reference evidence="1 2" key="1">
    <citation type="journal article" date="2024" name="Ann. Entomol. Soc. Am.">
        <title>Genomic analyses of the southern and eastern yellowjacket wasps (Hymenoptera: Vespidae) reveal evolutionary signatures of social life.</title>
        <authorList>
            <person name="Catto M.A."/>
            <person name="Caine P.B."/>
            <person name="Orr S.E."/>
            <person name="Hunt B.G."/>
            <person name="Goodisman M.A.D."/>
        </authorList>
    </citation>
    <scope>NUCLEOTIDE SEQUENCE [LARGE SCALE GENOMIC DNA]</scope>
    <source>
        <strain evidence="1">232</strain>
        <tissue evidence="1">Head and thorax</tissue>
    </source>
</reference>
<name>A0ABD2BJ28_VESMC</name>
<comment type="caution">
    <text evidence="1">The sequence shown here is derived from an EMBL/GenBank/DDBJ whole genome shotgun (WGS) entry which is preliminary data.</text>
</comment>
<keyword evidence="2" id="KW-1185">Reference proteome</keyword>
<dbReference type="AlphaFoldDB" id="A0ABD2BJ28"/>
<protein>
    <submittedName>
        <fullName evidence="1">Uncharacterized protein</fullName>
    </submittedName>
</protein>
<dbReference type="EMBL" id="JAYRBN010000075">
    <property type="protein sequence ID" value="KAL2732778.1"/>
    <property type="molecule type" value="Genomic_DNA"/>
</dbReference>
<gene>
    <name evidence="1" type="ORF">V1477_015019</name>
</gene>
<sequence length="81" mass="9531">MRVENIYRFLDTSVLSLCVTSVITFFDRSELGYIDTERMSMDIGSYYSIFLVKVICTSTRTILLARLCLYRRSENPIETNW</sequence>
<proteinExistence type="predicted"/>